<protein>
    <recommendedName>
        <fullName evidence="2">SIS domain-containing protein</fullName>
    </recommendedName>
</protein>
<accession>A0A9P9WSN2</accession>
<dbReference type="PANTHER" id="PTHR38418">
    <property type="entry name" value="SUGAR ISOMERASE, KPSF/GUTQ (AFU_ORTHOLOGUE AFUA_6G08860)"/>
    <property type="match status" value="1"/>
</dbReference>
<dbReference type="Gene3D" id="3.40.50.10490">
    <property type="entry name" value="Glucose-6-phosphate isomerase like protein, domain 1"/>
    <property type="match status" value="1"/>
</dbReference>
<dbReference type="Proteomes" id="UP000829685">
    <property type="component" value="Unassembled WGS sequence"/>
</dbReference>
<reference evidence="3" key="1">
    <citation type="submission" date="2021-03" db="EMBL/GenBank/DDBJ databases">
        <title>Revisited historic fungal species revealed as producer of novel bioactive compounds through whole genome sequencing and comparative genomics.</title>
        <authorList>
            <person name="Vignolle G.A."/>
            <person name="Hochenegger N."/>
            <person name="Mach R.L."/>
            <person name="Mach-Aigner A.R."/>
            <person name="Javad Rahimi M."/>
            <person name="Salim K.A."/>
            <person name="Chan C.M."/>
            <person name="Lim L.B.L."/>
            <person name="Cai F."/>
            <person name="Druzhinina I.S."/>
            <person name="U'Ren J.M."/>
            <person name="Derntl C."/>
        </authorList>
    </citation>
    <scope>NUCLEOTIDE SEQUENCE</scope>
    <source>
        <strain evidence="3">TUCIM 5799</strain>
    </source>
</reference>
<dbReference type="EMBL" id="JAFIMR010000005">
    <property type="protein sequence ID" value="KAI1878601.1"/>
    <property type="molecule type" value="Genomic_DNA"/>
</dbReference>
<feature type="region of interest" description="Disordered" evidence="1">
    <location>
        <begin position="18"/>
        <end position="38"/>
    </location>
</feature>
<dbReference type="InterPro" id="IPR035474">
    <property type="entry name" value="SIS_Kpsf"/>
</dbReference>
<keyword evidence="4" id="KW-1185">Reference proteome</keyword>
<evidence type="ECO:0000313" key="4">
    <source>
        <dbReference type="Proteomes" id="UP000829685"/>
    </source>
</evidence>
<dbReference type="InterPro" id="IPR046348">
    <property type="entry name" value="SIS_dom_sf"/>
</dbReference>
<organism evidence="3 4">
    <name type="scientific">Neoarthrinium moseri</name>
    <dbReference type="NCBI Taxonomy" id="1658444"/>
    <lineage>
        <taxon>Eukaryota</taxon>
        <taxon>Fungi</taxon>
        <taxon>Dikarya</taxon>
        <taxon>Ascomycota</taxon>
        <taxon>Pezizomycotina</taxon>
        <taxon>Sordariomycetes</taxon>
        <taxon>Xylariomycetidae</taxon>
        <taxon>Amphisphaeriales</taxon>
        <taxon>Apiosporaceae</taxon>
        <taxon>Neoarthrinium</taxon>
    </lineage>
</organism>
<proteinExistence type="predicted"/>
<feature type="domain" description="SIS" evidence="2">
    <location>
        <begin position="102"/>
        <end position="254"/>
    </location>
</feature>
<gene>
    <name evidence="3" type="ORF">JX265_002778</name>
</gene>
<evidence type="ECO:0000259" key="2">
    <source>
        <dbReference type="PROSITE" id="PS51464"/>
    </source>
</evidence>
<dbReference type="PROSITE" id="PS51464">
    <property type="entry name" value="SIS"/>
    <property type="match status" value="1"/>
</dbReference>
<evidence type="ECO:0000313" key="3">
    <source>
        <dbReference type="EMBL" id="KAI1878601.1"/>
    </source>
</evidence>
<dbReference type="AlphaFoldDB" id="A0A9P9WSN2"/>
<comment type="caution">
    <text evidence="3">The sequence shown here is derived from an EMBL/GenBank/DDBJ whole genome shotgun (WGS) entry which is preliminary data.</text>
</comment>
<dbReference type="InterPro" id="IPR001347">
    <property type="entry name" value="SIS_dom"/>
</dbReference>
<feature type="compositionally biased region" description="Pro residues" evidence="1">
    <location>
        <begin position="22"/>
        <end position="32"/>
    </location>
</feature>
<dbReference type="SUPFAM" id="SSF53697">
    <property type="entry name" value="SIS domain"/>
    <property type="match status" value="1"/>
</dbReference>
<dbReference type="Pfam" id="PF01380">
    <property type="entry name" value="SIS"/>
    <property type="match status" value="1"/>
</dbReference>
<evidence type="ECO:0000256" key="1">
    <source>
        <dbReference type="SAM" id="MobiDB-lite"/>
    </source>
</evidence>
<sequence length="408" mass="43516">MVDHPVQTSAVFLLGAAQRTPLIPPPSPPSPLTPSATEPATPIEELCLDDGPLGGSFHEDDTQARQRVAGAVHVLNTEATALRGLTNLYETDAIVGAGFNAAVDAITRHHGQKGKVVIIGVGKSGHIGKKLVASFNSLGVHATYLHPTEALHGDLGKIGKHDTVLFITFSGKTPELLLLLPHIDPALPTIVLTSHTRPETCELIKQRPGMILLSAPIHESETVSFGVSAPTTSTTMAIAVGDALALVASQELHLNVSSTFSRNHPGGAIGATFRKPQTMRDLATPICDITVSSPTSQDLRGADILKAGYDSSTGWVRVGNLLASPNRIRQLTSTNMNNLLCDLPWLCARRSEWITISGDTRLSQAVDWIRDMQSSPEEPCDEHSILAVVEKDDIIGVLEAGQLLSWQD</sequence>
<dbReference type="GO" id="GO:0097367">
    <property type="term" value="F:carbohydrate derivative binding"/>
    <property type="evidence" value="ECO:0007669"/>
    <property type="project" value="InterPro"/>
</dbReference>
<dbReference type="PANTHER" id="PTHR38418:SF2">
    <property type="entry name" value="SUGAR ISOMERASE, KPSF_GUTQ (AFU_ORTHOLOGUE AFUA_6G08860)"/>
    <property type="match status" value="1"/>
</dbReference>
<dbReference type="GO" id="GO:1901135">
    <property type="term" value="P:carbohydrate derivative metabolic process"/>
    <property type="evidence" value="ECO:0007669"/>
    <property type="project" value="InterPro"/>
</dbReference>
<dbReference type="CDD" id="cd05014">
    <property type="entry name" value="SIS_Kpsf"/>
    <property type="match status" value="1"/>
</dbReference>
<name>A0A9P9WSN2_9PEZI</name>